<protein>
    <submittedName>
        <fullName evidence="3">Uncharacterized protein</fullName>
    </submittedName>
</protein>
<keyword evidence="4" id="KW-1185">Reference proteome</keyword>
<evidence type="ECO:0000256" key="1">
    <source>
        <dbReference type="SAM" id="MobiDB-lite"/>
    </source>
</evidence>
<feature type="region of interest" description="Disordered" evidence="1">
    <location>
        <begin position="75"/>
        <end position="94"/>
    </location>
</feature>
<proteinExistence type="predicted"/>
<dbReference type="AlphaFoldDB" id="A0A0B1S507"/>
<feature type="region of interest" description="Disordered" evidence="1">
    <location>
        <begin position="235"/>
        <end position="274"/>
    </location>
</feature>
<reference evidence="3 4" key="1">
    <citation type="submission" date="2014-03" db="EMBL/GenBank/DDBJ databases">
        <title>Draft genome of the hookworm Oesophagostomum dentatum.</title>
        <authorList>
            <person name="Mitreva M."/>
        </authorList>
    </citation>
    <scope>NUCLEOTIDE SEQUENCE [LARGE SCALE GENOMIC DNA]</scope>
    <source>
        <strain evidence="3 4">OD-Hann</strain>
    </source>
</reference>
<gene>
    <name evidence="3" type="ORF">OESDEN_20326</name>
</gene>
<keyword evidence="2" id="KW-0732">Signal</keyword>
<evidence type="ECO:0000313" key="3">
    <source>
        <dbReference type="EMBL" id="KHJ80009.1"/>
    </source>
</evidence>
<evidence type="ECO:0000256" key="2">
    <source>
        <dbReference type="SAM" id="SignalP"/>
    </source>
</evidence>
<feature type="compositionally biased region" description="Polar residues" evidence="1">
    <location>
        <begin position="82"/>
        <end position="94"/>
    </location>
</feature>
<sequence>MRAALLILSLLAYASALYETQPSGYGSNNPSEVQKVAQKSPKNRPVDYSAISYNTKKTGSYKIRRNKSEVIEKQAKIDGDAGSQTKGDQQSSVTINRTDNQKVIERFVPYYDAPRYRGGAIVIPILHNYARTVGELNLNGDEIDTSSLGQFKLLKQTSSSGSADMAKLSQESSQNYFDASRYINTAPPAYMPFMDAPNYIGGGGYAGAPIYIPNFEFLTKNNYYTRLEQDINGKRSEETAKSLQSSSEETTTSNAGKQSRGQADVFEQVSAEVN</sequence>
<feature type="compositionally biased region" description="Polar residues" evidence="1">
    <location>
        <begin position="21"/>
        <end position="32"/>
    </location>
</feature>
<name>A0A0B1S507_OESDE</name>
<organism evidence="3 4">
    <name type="scientific">Oesophagostomum dentatum</name>
    <name type="common">Nodular worm</name>
    <dbReference type="NCBI Taxonomy" id="61180"/>
    <lineage>
        <taxon>Eukaryota</taxon>
        <taxon>Metazoa</taxon>
        <taxon>Ecdysozoa</taxon>
        <taxon>Nematoda</taxon>
        <taxon>Chromadorea</taxon>
        <taxon>Rhabditida</taxon>
        <taxon>Rhabditina</taxon>
        <taxon>Rhabditomorpha</taxon>
        <taxon>Strongyloidea</taxon>
        <taxon>Strongylidae</taxon>
        <taxon>Oesophagostomum</taxon>
    </lineage>
</organism>
<feature type="chain" id="PRO_5002060746" evidence="2">
    <location>
        <begin position="17"/>
        <end position="274"/>
    </location>
</feature>
<accession>A0A0B1S507</accession>
<evidence type="ECO:0000313" key="4">
    <source>
        <dbReference type="Proteomes" id="UP000053660"/>
    </source>
</evidence>
<feature type="signal peptide" evidence="2">
    <location>
        <begin position="1"/>
        <end position="16"/>
    </location>
</feature>
<dbReference type="Proteomes" id="UP000053660">
    <property type="component" value="Unassembled WGS sequence"/>
</dbReference>
<dbReference type="EMBL" id="KN602267">
    <property type="protein sequence ID" value="KHJ80009.1"/>
    <property type="molecule type" value="Genomic_DNA"/>
</dbReference>
<feature type="region of interest" description="Disordered" evidence="1">
    <location>
        <begin position="21"/>
        <end position="47"/>
    </location>
</feature>